<dbReference type="EMBL" id="BSYI01000018">
    <property type="protein sequence ID" value="GMG83319.1"/>
    <property type="molecule type" value="Genomic_DNA"/>
</dbReference>
<keyword evidence="8" id="KW-0479">Metal-binding</keyword>
<comment type="function">
    <text evidence="2">Membrane-anchoring subunit of succinate dehydrogenase (SDH).</text>
</comment>
<comment type="cofactor">
    <cofactor evidence="1">
        <name>heme</name>
        <dbReference type="ChEBI" id="CHEBI:30413"/>
    </cofactor>
</comment>
<dbReference type="InterPro" id="IPR018495">
    <property type="entry name" value="Succ_DH_cyt_bsu_CS"/>
</dbReference>
<comment type="similarity">
    <text evidence="4">Belongs to the cytochrome b560 family.</text>
</comment>
<dbReference type="Gene3D" id="1.20.1300.10">
    <property type="entry name" value="Fumarate reductase/succinate dehydrogenase, transmembrane subunit"/>
    <property type="match status" value="1"/>
</dbReference>
<evidence type="ECO:0000256" key="1">
    <source>
        <dbReference type="ARBA" id="ARBA00001971"/>
    </source>
</evidence>
<dbReference type="PANTHER" id="PTHR10978">
    <property type="entry name" value="SUCCINATE DEHYDROGENASE CYTOCHROME B560 SUBUNIT"/>
    <property type="match status" value="1"/>
</dbReference>
<feature type="transmembrane region" description="Helical" evidence="13">
    <location>
        <begin position="68"/>
        <end position="86"/>
    </location>
</feature>
<dbReference type="SUPFAM" id="SSF81343">
    <property type="entry name" value="Fumarate reductase respiratory complex transmembrane subunits"/>
    <property type="match status" value="1"/>
</dbReference>
<organism evidence="14 15">
    <name type="scientific">Paralimibaculum aggregatum</name>
    <dbReference type="NCBI Taxonomy" id="3036245"/>
    <lineage>
        <taxon>Bacteria</taxon>
        <taxon>Pseudomonadati</taxon>
        <taxon>Pseudomonadota</taxon>
        <taxon>Alphaproteobacteria</taxon>
        <taxon>Rhodobacterales</taxon>
        <taxon>Paracoccaceae</taxon>
        <taxon>Paralimibaculum</taxon>
    </lineage>
</organism>
<dbReference type="InterPro" id="IPR014314">
    <property type="entry name" value="Succ_DH_cytb556"/>
</dbReference>
<dbReference type="InterPro" id="IPR000701">
    <property type="entry name" value="SuccDH_FuR_B_TM-su"/>
</dbReference>
<name>A0ABQ6LLY2_9RHOB</name>
<evidence type="ECO:0000313" key="14">
    <source>
        <dbReference type="EMBL" id="GMG83319.1"/>
    </source>
</evidence>
<gene>
    <name evidence="14" type="primary">sdhC_1</name>
    <name evidence="14" type="ORF">LNKW23_25320</name>
</gene>
<evidence type="ECO:0000256" key="12">
    <source>
        <dbReference type="ARBA" id="ARBA00025912"/>
    </source>
</evidence>
<evidence type="ECO:0000256" key="3">
    <source>
        <dbReference type="ARBA" id="ARBA00004141"/>
    </source>
</evidence>
<keyword evidence="10" id="KW-0408">Iron</keyword>
<sequence length="127" mass="13671">MADVNRGGRPLSPHLQVYRMQWTMLLSITHRITGAGMMVGAVLVVWWLVAAATGPDYFAFVDGLMTSWIGTLVMIGSAWALFYHLANGLRHLAWDLGLGFDLPTAQATGYAAVAASVALTLLLILLA</sequence>
<dbReference type="PIRSF" id="PIRSF000178">
    <property type="entry name" value="SDH_cyt_b560"/>
    <property type="match status" value="1"/>
</dbReference>
<evidence type="ECO:0000256" key="5">
    <source>
        <dbReference type="ARBA" id="ARBA00020076"/>
    </source>
</evidence>
<dbReference type="PROSITE" id="PS01000">
    <property type="entry name" value="SDH_CYT_1"/>
    <property type="match status" value="1"/>
</dbReference>
<dbReference type="RefSeq" id="WP_285672116.1">
    <property type="nucleotide sequence ID" value="NZ_BSYI01000018.1"/>
</dbReference>
<evidence type="ECO:0000256" key="7">
    <source>
        <dbReference type="ARBA" id="ARBA00022692"/>
    </source>
</evidence>
<comment type="caution">
    <text evidence="14">The sequence shown here is derived from an EMBL/GenBank/DDBJ whole genome shotgun (WGS) entry which is preliminary data.</text>
</comment>
<protein>
    <recommendedName>
        <fullName evidence="5">Succinate dehydrogenase cytochrome b556 subunit</fullName>
    </recommendedName>
</protein>
<evidence type="ECO:0000256" key="13">
    <source>
        <dbReference type="SAM" id="Phobius"/>
    </source>
</evidence>
<accession>A0ABQ6LLY2</accession>
<evidence type="ECO:0000256" key="4">
    <source>
        <dbReference type="ARBA" id="ARBA00007244"/>
    </source>
</evidence>
<evidence type="ECO:0000313" key="15">
    <source>
        <dbReference type="Proteomes" id="UP001239909"/>
    </source>
</evidence>
<keyword evidence="6" id="KW-0349">Heme</keyword>
<dbReference type="CDD" id="cd03499">
    <property type="entry name" value="SQR_TypeC_SdhC"/>
    <property type="match status" value="1"/>
</dbReference>
<dbReference type="Proteomes" id="UP001239909">
    <property type="component" value="Unassembled WGS sequence"/>
</dbReference>
<reference evidence="14 15" key="1">
    <citation type="submission" date="2023-04" db="EMBL/GenBank/DDBJ databases">
        <title>Marinoamorphus aggregata gen. nov., sp. Nov., isolate from tissue of brittle star Ophioplocus japonicus.</title>
        <authorList>
            <person name="Kawano K."/>
            <person name="Sawayama S."/>
            <person name="Nakagawa S."/>
        </authorList>
    </citation>
    <scope>NUCLEOTIDE SEQUENCE [LARGE SCALE GENOMIC DNA]</scope>
    <source>
        <strain evidence="14 15">NKW23</strain>
    </source>
</reference>
<evidence type="ECO:0000256" key="2">
    <source>
        <dbReference type="ARBA" id="ARBA00004050"/>
    </source>
</evidence>
<proteinExistence type="inferred from homology"/>
<comment type="subcellular location">
    <subcellularLocation>
        <location evidence="3">Membrane</location>
        <topology evidence="3">Multi-pass membrane protein</topology>
    </subcellularLocation>
</comment>
<keyword evidence="15" id="KW-1185">Reference proteome</keyword>
<keyword evidence="11 13" id="KW-0472">Membrane</keyword>
<evidence type="ECO:0000256" key="10">
    <source>
        <dbReference type="ARBA" id="ARBA00023004"/>
    </source>
</evidence>
<dbReference type="PROSITE" id="PS01001">
    <property type="entry name" value="SDH_CYT_2"/>
    <property type="match status" value="1"/>
</dbReference>
<dbReference type="Pfam" id="PF01127">
    <property type="entry name" value="Sdh_cyt"/>
    <property type="match status" value="1"/>
</dbReference>
<evidence type="ECO:0000256" key="11">
    <source>
        <dbReference type="ARBA" id="ARBA00023136"/>
    </source>
</evidence>
<evidence type="ECO:0000256" key="9">
    <source>
        <dbReference type="ARBA" id="ARBA00022989"/>
    </source>
</evidence>
<keyword evidence="7 13" id="KW-0812">Transmembrane</keyword>
<evidence type="ECO:0000256" key="8">
    <source>
        <dbReference type="ARBA" id="ARBA00022723"/>
    </source>
</evidence>
<dbReference type="NCBIfam" id="TIGR02970">
    <property type="entry name" value="succ_dehyd_cytB"/>
    <property type="match status" value="1"/>
</dbReference>
<comment type="subunit">
    <text evidence="12">Part of an enzyme complex containing four subunits: a flavoprotein, an iron-sulfur protein, plus two membrane-anchoring proteins, SdhC and SdhD. The complex can form homotrimers.</text>
</comment>
<dbReference type="PANTHER" id="PTHR10978:SF5">
    <property type="entry name" value="SUCCINATE DEHYDROGENASE CYTOCHROME B560 SUBUNIT, MITOCHONDRIAL"/>
    <property type="match status" value="1"/>
</dbReference>
<keyword evidence="9 13" id="KW-1133">Transmembrane helix</keyword>
<feature type="transmembrane region" description="Helical" evidence="13">
    <location>
        <begin position="28"/>
        <end position="48"/>
    </location>
</feature>
<dbReference type="InterPro" id="IPR034804">
    <property type="entry name" value="SQR/QFR_C/D"/>
</dbReference>
<feature type="transmembrane region" description="Helical" evidence="13">
    <location>
        <begin position="107"/>
        <end position="126"/>
    </location>
</feature>
<evidence type="ECO:0000256" key="6">
    <source>
        <dbReference type="ARBA" id="ARBA00022617"/>
    </source>
</evidence>